<keyword evidence="3 6" id="KW-0694">RNA-binding</keyword>
<feature type="domain" description="NusB/RsmB/TIM44" evidence="8">
    <location>
        <begin position="23"/>
        <end position="155"/>
    </location>
</feature>
<comment type="similarity">
    <text evidence="1 6">Belongs to the NusB family.</text>
</comment>
<organism evidence="9 10">
    <name type="scientific">Methylorubrum populi</name>
    <dbReference type="NCBI Taxonomy" id="223967"/>
    <lineage>
        <taxon>Bacteria</taxon>
        <taxon>Pseudomonadati</taxon>
        <taxon>Pseudomonadota</taxon>
        <taxon>Alphaproteobacteria</taxon>
        <taxon>Hyphomicrobiales</taxon>
        <taxon>Methylobacteriaceae</taxon>
        <taxon>Methylorubrum</taxon>
    </lineage>
</organism>
<evidence type="ECO:0000256" key="6">
    <source>
        <dbReference type="HAMAP-Rule" id="MF_00073"/>
    </source>
</evidence>
<evidence type="ECO:0000313" key="10">
    <source>
        <dbReference type="Proteomes" id="UP000218288"/>
    </source>
</evidence>
<proteinExistence type="inferred from homology"/>
<dbReference type="Gene3D" id="1.10.940.10">
    <property type="entry name" value="NusB-like"/>
    <property type="match status" value="1"/>
</dbReference>
<evidence type="ECO:0000256" key="5">
    <source>
        <dbReference type="ARBA" id="ARBA00023163"/>
    </source>
</evidence>
<keyword evidence="2 6" id="KW-0889">Transcription antitermination</keyword>
<dbReference type="OrthoDB" id="9797817at2"/>
<dbReference type="GO" id="GO:0031564">
    <property type="term" value="P:transcription antitermination"/>
    <property type="evidence" value="ECO:0007669"/>
    <property type="project" value="UniProtKB-KW"/>
</dbReference>
<dbReference type="Proteomes" id="UP000218288">
    <property type="component" value="Chromosome"/>
</dbReference>
<comment type="function">
    <text evidence="6">Involved in transcription antitermination. Required for transcription of ribosomal RNA (rRNA) genes. Binds specifically to the boxA antiterminator sequence of the ribosomal RNA (rrn) operons.</text>
</comment>
<dbReference type="PANTHER" id="PTHR11078">
    <property type="entry name" value="N UTILIZATION SUBSTANCE PROTEIN B-RELATED"/>
    <property type="match status" value="1"/>
</dbReference>
<keyword evidence="4 6" id="KW-0805">Transcription regulation</keyword>
<evidence type="ECO:0000256" key="4">
    <source>
        <dbReference type="ARBA" id="ARBA00023015"/>
    </source>
</evidence>
<dbReference type="InterPro" id="IPR035926">
    <property type="entry name" value="NusB-like_sf"/>
</dbReference>
<reference evidence="9 10" key="1">
    <citation type="journal article" date="2016" name="Genome Announc.">
        <title>Complete Genome Sequence of Methylobacterium populi P-1M, Isolated from Pink-Pigmented Household Biofilm.</title>
        <authorList>
            <person name="Morohoshi T."/>
            <person name="Ikeda T."/>
        </authorList>
    </citation>
    <scope>NUCLEOTIDE SEQUENCE [LARGE SCALE GENOMIC DNA]</scope>
    <source>
        <strain evidence="9 10">P-1M</strain>
    </source>
</reference>
<accession>A0A160PI65</accession>
<evidence type="ECO:0000256" key="1">
    <source>
        <dbReference type="ARBA" id="ARBA00005952"/>
    </source>
</evidence>
<keyword evidence="5 6" id="KW-0804">Transcription</keyword>
<dbReference type="NCBIfam" id="TIGR01951">
    <property type="entry name" value="nusB"/>
    <property type="match status" value="1"/>
</dbReference>
<dbReference type="GO" id="GO:0005829">
    <property type="term" value="C:cytosol"/>
    <property type="evidence" value="ECO:0007669"/>
    <property type="project" value="TreeGrafter"/>
</dbReference>
<evidence type="ECO:0000256" key="2">
    <source>
        <dbReference type="ARBA" id="ARBA00022814"/>
    </source>
</evidence>
<feature type="compositionally biased region" description="Pro residues" evidence="7">
    <location>
        <begin position="1"/>
        <end position="10"/>
    </location>
</feature>
<dbReference type="InterPro" id="IPR011605">
    <property type="entry name" value="NusB_fam"/>
</dbReference>
<sequence>MTEPAAPPAQTPASSKPNTRTGARLAVVQALYEMEISDKGVIDALAEFEAFWIGQEIDGVVHPPAETAFFRDVLRGAVEEQRAIDPKLDAALAKGWPLRRLEVVLRAILRAGAYELMFRRDVPARAAISQYVDVAHSFYGGDEPGMVNAVLDRVGREVRSTEFGIPAAPGPTTAKKG</sequence>
<dbReference type="Pfam" id="PF01029">
    <property type="entry name" value="NusB"/>
    <property type="match status" value="1"/>
</dbReference>
<evidence type="ECO:0000256" key="7">
    <source>
        <dbReference type="SAM" id="MobiDB-lite"/>
    </source>
</evidence>
<gene>
    <name evidence="6" type="primary">nusB</name>
    <name evidence="9" type="ORF">MPPM_3488</name>
</gene>
<evidence type="ECO:0000256" key="3">
    <source>
        <dbReference type="ARBA" id="ARBA00022884"/>
    </source>
</evidence>
<evidence type="ECO:0000259" key="8">
    <source>
        <dbReference type="Pfam" id="PF01029"/>
    </source>
</evidence>
<dbReference type="GO" id="GO:0003723">
    <property type="term" value="F:RNA binding"/>
    <property type="evidence" value="ECO:0007669"/>
    <property type="project" value="UniProtKB-UniRule"/>
</dbReference>
<dbReference type="InterPro" id="IPR006027">
    <property type="entry name" value="NusB_RsmB_TIM44"/>
</dbReference>
<protein>
    <recommendedName>
        <fullName evidence="6">Transcription antitermination protein NusB</fullName>
    </recommendedName>
    <alternativeName>
        <fullName evidence="6">Antitermination factor NusB</fullName>
    </alternativeName>
</protein>
<name>A0A160PI65_9HYPH</name>
<dbReference type="HAMAP" id="MF_00073">
    <property type="entry name" value="NusB"/>
    <property type="match status" value="1"/>
</dbReference>
<feature type="region of interest" description="Disordered" evidence="7">
    <location>
        <begin position="1"/>
        <end position="20"/>
    </location>
</feature>
<dbReference type="AlphaFoldDB" id="A0A160PI65"/>
<dbReference type="RefSeq" id="WP_096486105.1">
    <property type="nucleotide sequence ID" value="NZ_AP014809.1"/>
</dbReference>
<dbReference type="SUPFAM" id="SSF48013">
    <property type="entry name" value="NusB-like"/>
    <property type="match status" value="1"/>
</dbReference>
<dbReference type="PANTHER" id="PTHR11078:SF3">
    <property type="entry name" value="ANTITERMINATION NUSB DOMAIN-CONTAINING PROTEIN"/>
    <property type="match status" value="1"/>
</dbReference>
<evidence type="ECO:0000313" key="9">
    <source>
        <dbReference type="EMBL" id="BAU92093.1"/>
    </source>
</evidence>
<dbReference type="GO" id="GO:0006353">
    <property type="term" value="P:DNA-templated transcription termination"/>
    <property type="evidence" value="ECO:0007669"/>
    <property type="project" value="UniProtKB-UniRule"/>
</dbReference>
<dbReference type="EMBL" id="AP014809">
    <property type="protein sequence ID" value="BAU92093.1"/>
    <property type="molecule type" value="Genomic_DNA"/>
</dbReference>